<keyword evidence="1" id="KW-0732">Signal</keyword>
<gene>
    <name evidence="2" type="ORF">HB844_08730</name>
</gene>
<sequence>MRKKANLFVATVMVFAVLCWMAPLAKAVPVPEAEITYTTKTSDELSDMFLVSDYTFESPYVVMNAKNQATVMFDTSSATKITYSFQNKTISGPSFTKSHQFTISGLKSGQNHISLKKVDKNGQSLTETLTIDVPEKKTSKKKHWSYLSFKNLAATRELKQDE</sequence>
<dbReference type="EMBL" id="JAARPY010000007">
    <property type="protein sequence ID" value="MBC1398950.1"/>
    <property type="molecule type" value="Genomic_DNA"/>
</dbReference>
<accession>A0A841YFD1</accession>
<comment type="caution">
    <text evidence="2">The sequence shown here is derived from an EMBL/GenBank/DDBJ whole genome shotgun (WGS) entry which is preliminary data.</text>
</comment>
<evidence type="ECO:0000256" key="1">
    <source>
        <dbReference type="SAM" id="SignalP"/>
    </source>
</evidence>
<feature type="chain" id="PRO_5032416288" description="NEAT domain-containing protein" evidence="1">
    <location>
        <begin position="28"/>
        <end position="162"/>
    </location>
</feature>
<feature type="signal peptide" evidence="1">
    <location>
        <begin position="1"/>
        <end position="27"/>
    </location>
</feature>
<reference evidence="2 3" key="1">
    <citation type="submission" date="2020-03" db="EMBL/GenBank/DDBJ databases">
        <title>Soil Listeria distribution.</title>
        <authorList>
            <person name="Liao J."/>
            <person name="Wiedmann M."/>
        </authorList>
    </citation>
    <scope>NUCLEOTIDE SEQUENCE [LARGE SCALE GENOMIC DNA]</scope>
    <source>
        <strain evidence="2 3">FSL L7-1645</strain>
    </source>
</reference>
<organism evidence="2 3">
    <name type="scientific">Listeria fleischmannii</name>
    <dbReference type="NCBI Taxonomy" id="1069827"/>
    <lineage>
        <taxon>Bacteria</taxon>
        <taxon>Bacillati</taxon>
        <taxon>Bacillota</taxon>
        <taxon>Bacilli</taxon>
        <taxon>Bacillales</taxon>
        <taxon>Listeriaceae</taxon>
        <taxon>Listeria</taxon>
    </lineage>
</organism>
<evidence type="ECO:0000313" key="3">
    <source>
        <dbReference type="Proteomes" id="UP000571128"/>
    </source>
</evidence>
<dbReference type="RefSeq" id="WP_007545491.1">
    <property type="nucleotide sequence ID" value="NZ_JAARPY010000007.1"/>
</dbReference>
<dbReference type="Proteomes" id="UP000571128">
    <property type="component" value="Unassembled WGS sequence"/>
</dbReference>
<evidence type="ECO:0000313" key="2">
    <source>
        <dbReference type="EMBL" id="MBC1398950.1"/>
    </source>
</evidence>
<name>A0A841YFD1_9LIST</name>
<proteinExistence type="predicted"/>
<evidence type="ECO:0008006" key="4">
    <source>
        <dbReference type="Google" id="ProtNLM"/>
    </source>
</evidence>
<dbReference type="AlphaFoldDB" id="A0A841YFD1"/>
<protein>
    <recommendedName>
        <fullName evidence="4">NEAT domain-containing protein</fullName>
    </recommendedName>
</protein>